<dbReference type="PANTHER" id="PTHR43280">
    <property type="entry name" value="ARAC-FAMILY TRANSCRIPTIONAL REGULATOR"/>
    <property type="match status" value="1"/>
</dbReference>
<dbReference type="GO" id="GO:0043565">
    <property type="term" value="F:sequence-specific DNA binding"/>
    <property type="evidence" value="ECO:0007669"/>
    <property type="project" value="InterPro"/>
</dbReference>
<dbReference type="InterPro" id="IPR003313">
    <property type="entry name" value="AraC-bd"/>
</dbReference>
<dbReference type="PANTHER" id="PTHR43280:SF2">
    <property type="entry name" value="HTH-TYPE TRANSCRIPTIONAL REGULATOR EXSA"/>
    <property type="match status" value="1"/>
</dbReference>
<evidence type="ECO:0000256" key="2">
    <source>
        <dbReference type="ARBA" id="ARBA00023125"/>
    </source>
</evidence>
<dbReference type="RefSeq" id="WP_063282336.1">
    <property type="nucleotide sequence ID" value="NZ_LIYF01000037.1"/>
</dbReference>
<dbReference type="InterPro" id="IPR018060">
    <property type="entry name" value="HTH_AraC"/>
</dbReference>
<dbReference type="SUPFAM" id="SSF51215">
    <property type="entry name" value="Regulatory protein AraC"/>
    <property type="match status" value="1"/>
</dbReference>
<keyword evidence="2" id="KW-0238">DNA-binding</keyword>
<feature type="domain" description="HTH araC/xylS-type" evidence="4">
    <location>
        <begin position="175"/>
        <end position="273"/>
    </location>
</feature>
<dbReference type="Pfam" id="PF12833">
    <property type="entry name" value="HTH_18"/>
    <property type="match status" value="1"/>
</dbReference>
<dbReference type="InterPro" id="IPR018062">
    <property type="entry name" value="HTH_AraC-typ_CS"/>
</dbReference>
<dbReference type="PROSITE" id="PS00041">
    <property type="entry name" value="HTH_ARAC_FAMILY_1"/>
    <property type="match status" value="1"/>
</dbReference>
<keyword evidence="1" id="KW-0805">Transcription regulation</keyword>
<dbReference type="Pfam" id="PF02311">
    <property type="entry name" value="AraC_binding"/>
    <property type="match status" value="1"/>
</dbReference>
<name>A0A166IVX6_LACLC</name>
<dbReference type="SMART" id="SM00342">
    <property type="entry name" value="HTH_ARAC"/>
    <property type="match status" value="1"/>
</dbReference>
<organism evidence="5 6">
    <name type="scientific">Lactococcus lactis subsp. cremoris</name>
    <name type="common">Streptococcus cremoris</name>
    <dbReference type="NCBI Taxonomy" id="1359"/>
    <lineage>
        <taxon>Bacteria</taxon>
        <taxon>Bacillati</taxon>
        <taxon>Bacillota</taxon>
        <taxon>Bacilli</taxon>
        <taxon>Lactobacillales</taxon>
        <taxon>Streptococcaceae</taxon>
        <taxon>Lactococcus</taxon>
    </lineage>
</organism>
<sequence>MLKPFQNDVSILIQSIAIDEFQVCEVGYEKCQPTKPFECTSIDYWVLHYCTDGEGYFSTPESPKYHITQGDLFLIPANCSNKYYPSKTKPWSYRWVGFSGVSASKYFKSLGLNSKNCVLKSSVDEKLNNIFELIYLGVEEKNNFSTLRYSYTLFEYLAQKTAKQRIQKAPESLFEDIILYIDEKYMHDISVNEIAEYYEIDRTHLYRLFRRHRKTTPSKYIQNLRLKKACSLLRKSSLSITDISCSIGFSSPSYFSKFFVDRMNTTPLSYRRSFLNSLDNLK</sequence>
<evidence type="ECO:0000256" key="1">
    <source>
        <dbReference type="ARBA" id="ARBA00023015"/>
    </source>
</evidence>
<dbReference type="CDD" id="cd06986">
    <property type="entry name" value="cupin_MmsR-like_N"/>
    <property type="match status" value="1"/>
</dbReference>
<dbReference type="Gene3D" id="2.60.120.280">
    <property type="entry name" value="Regulatory protein AraC"/>
    <property type="match status" value="1"/>
</dbReference>
<evidence type="ECO:0000259" key="4">
    <source>
        <dbReference type="PROSITE" id="PS01124"/>
    </source>
</evidence>
<dbReference type="EMBL" id="LIYF01000037">
    <property type="protein sequence ID" value="KZK05126.1"/>
    <property type="molecule type" value="Genomic_DNA"/>
</dbReference>
<dbReference type="InterPro" id="IPR009057">
    <property type="entry name" value="Homeodomain-like_sf"/>
</dbReference>
<dbReference type="InterPro" id="IPR037923">
    <property type="entry name" value="HTH-like"/>
</dbReference>
<dbReference type="AlphaFoldDB" id="A0A166IVX6"/>
<dbReference type="PATRIC" id="fig|1359.32.peg.707"/>
<proteinExistence type="predicted"/>
<dbReference type="SUPFAM" id="SSF46689">
    <property type="entry name" value="Homeodomain-like"/>
    <property type="match status" value="2"/>
</dbReference>
<reference evidence="5 6" key="1">
    <citation type="submission" date="2015-08" db="EMBL/GenBank/DDBJ databases">
        <title>Draft Genome Sequences of 11 Lactococcus lactis subspecies cremoris strains.</title>
        <authorList>
            <person name="Wels M."/>
            <person name="Backus L."/>
            <person name="Boekhorst J."/>
            <person name="Dijkstra A."/>
            <person name="Beerthuizen M."/>
            <person name="Siezen R."/>
            <person name="Bachmann H."/>
            <person name="Van Hijum S."/>
        </authorList>
    </citation>
    <scope>NUCLEOTIDE SEQUENCE [LARGE SCALE GENOMIC DNA]</scope>
    <source>
        <strain evidence="5 6">KW10</strain>
    </source>
</reference>
<dbReference type="Proteomes" id="UP000076519">
    <property type="component" value="Unassembled WGS sequence"/>
</dbReference>
<dbReference type="PROSITE" id="PS01124">
    <property type="entry name" value="HTH_ARAC_FAMILY_2"/>
    <property type="match status" value="1"/>
</dbReference>
<gene>
    <name evidence="5" type="ORF">AB996_2110</name>
</gene>
<protein>
    <submittedName>
        <fullName evidence="5">Transcriptional regulator AraC family</fullName>
    </submittedName>
</protein>
<dbReference type="Gene3D" id="1.10.10.60">
    <property type="entry name" value="Homeodomain-like"/>
    <property type="match status" value="2"/>
</dbReference>
<keyword evidence="3" id="KW-0804">Transcription</keyword>
<evidence type="ECO:0000313" key="6">
    <source>
        <dbReference type="Proteomes" id="UP000076519"/>
    </source>
</evidence>
<dbReference type="GO" id="GO:0003700">
    <property type="term" value="F:DNA-binding transcription factor activity"/>
    <property type="evidence" value="ECO:0007669"/>
    <property type="project" value="InterPro"/>
</dbReference>
<accession>A0A166IVX6</accession>
<evidence type="ECO:0000256" key="3">
    <source>
        <dbReference type="ARBA" id="ARBA00023163"/>
    </source>
</evidence>
<comment type="caution">
    <text evidence="5">The sequence shown here is derived from an EMBL/GenBank/DDBJ whole genome shotgun (WGS) entry which is preliminary data.</text>
</comment>
<evidence type="ECO:0000313" key="5">
    <source>
        <dbReference type="EMBL" id="KZK05126.1"/>
    </source>
</evidence>